<dbReference type="InParanoid" id="A0A0C3MVU1"/>
<gene>
    <name evidence="2" type="ORF">M404DRAFT_36446</name>
</gene>
<sequence>MSHEPIDNEEFQSTASEPEVSQANNSDPVSMVEVIAKGVEAALWKVLGDGAITMP</sequence>
<feature type="region of interest" description="Disordered" evidence="1">
    <location>
        <begin position="1"/>
        <end position="26"/>
    </location>
</feature>
<reference evidence="2 3" key="1">
    <citation type="submission" date="2014-04" db="EMBL/GenBank/DDBJ databases">
        <authorList>
            <consortium name="DOE Joint Genome Institute"/>
            <person name="Kuo A."/>
            <person name="Kohler A."/>
            <person name="Costa M.D."/>
            <person name="Nagy L.G."/>
            <person name="Floudas D."/>
            <person name="Copeland A."/>
            <person name="Barry K.W."/>
            <person name="Cichocki N."/>
            <person name="Veneault-Fourrey C."/>
            <person name="LaButti K."/>
            <person name="Lindquist E.A."/>
            <person name="Lipzen A."/>
            <person name="Lundell T."/>
            <person name="Morin E."/>
            <person name="Murat C."/>
            <person name="Sun H."/>
            <person name="Tunlid A."/>
            <person name="Henrissat B."/>
            <person name="Grigoriev I.V."/>
            <person name="Hibbett D.S."/>
            <person name="Martin F."/>
            <person name="Nordberg H.P."/>
            <person name="Cantor M.N."/>
            <person name="Hua S.X."/>
        </authorList>
    </citation>
    <scope>NUCLEOTIDE SEQUENCE [LARGE SCALE GENOMIC DNA]</scope>
    <source>
        <strain evidence="2 3">Marx 270</strain>
    </source>
</reference>
<organism evidence="2 3">
    <name type="scientific">Pisolithus tinctorius Marx 270</name>
    <dbReference type="NCBI Taxonomy" id="870435"/>
    <lineage>
        <taxon>Eukaryota</taxon>
        <taxon>Fungi</taxon>
        <taxon>Dikarya</taxon>
        <taxon>Basidiomycota</taxon>
        <taxon>Agaricomycotina</taxon>
        <taxon>Agaricomycetes</taxon>
        <taxon>Agaricomycetidae</taxon>
        <taxon>Boletales</taxon>
        <taxon>Sclerodermatineae</taxon>
        <taxon>Pisolithaceae</taxon>
        <taxon>Pisolithus</taxon>
    </lineage>
</organism>
<protein>
    <submittedName>
        <fullName evidence="2">Uncharacterized protein</fullName>
    </submittedName>
</protein>
<accession>A0A0C3MVU1</accession>
<evidence type="ECO:0000256" key="1">
    <source>
        <dbReference type="SAM" id="MobiDB-lite"/>
    </source>
</evidence>
<dbReference type="AlphaFoldDB" id="A0A0C3MVU1"/>
<feature type="compositionally biased region" description="Polar residues" evidence="1">
    <location>
        <begin position="11"/>
        <end position="26"/>
    </location>
</feature>
<evidence type="ECO:0000313" key="3">
    <source>
        <dbReference type="Proteomes" id="UP000054217"/>
    </source>
</evidence>
<evidence type="ECO:0000313" key="2">
    <source>
        <dbReference type="EMBL" id="KIN93044.1"/>
    </source>
</evidence>
<dbReference type="Proteomes" id="UP000054217">
    <property type="component" value="Unassembled WGS sequence"/>
</dbReference>
<reference evidence="3" key="2">
    <citation type="submission" date="2015-01" db="EMBL/GenBank/DDBJ databases">
        <title>Evolutionary Origins and Diversification of the Mycorrhizal Mutualists.</title>
        <authorList>
            <consortium name="DOE Joint Genome Institute"/>
            <consortium name="Mycorrhizal Genomics Consortium"/>
            <person name="Kohler A."/>
            <person name="Kuo A."/>
            <person name="Nagy L.G."/>
            <person name="Floudas D."/>
            <person name="Copeland A."/>
            <person name="Barry K.W."/>
            <person name="Cichocki N."/>
            <person name="Veneault-Fourrey C."/>
            <person name="LaButti K."/>
            <person name="Lindquist E.A."/>
            <person name="Lipzen A."/>
            <person name="Lundell T."/>
            <person name="Morin E."/>
            <person name="Murat C."/>
            <person name="Riley R."/>
            <person name="Ohm R."/>
            <person name="Sun H."/>
            <person name="Tunlid A."/>
            <person name="Henrissat B."/>
            <person name="Grigoriev I.V."/>
            <person name="Hibbett D.S."/>
            <person name="Martin F."/>
        </authorList>
    </citation>
    <scope>NUCLEOTIDE SEQUENCE [LARGE SCALE GENOMIC DNA]</scope>
    <source>
        <strain evidence="3">Marx 270</strain>
    </source>
</reference>
<keyword evidence="3" id="KW-1185">Reference proteome</keyword>
<dbReference type="EMBL" id="KN832242">
    <property type="protein sequence ID" value="KIN93044.1"/>
    <property type="molecule type" value="Genomic_DNA"/>
</dbReference>
<dbReference type="HOGENOM" id="CLU_3033361_0_0_1"/>
<proteinExistence type="predicted"/>
<name>A0A0C3MVU1_PISTI</name>
<dbReference type="OrthoDB" id="10316575at2759"/>